<feature type="transmembrane region" description="Helical" evidence="7">
    <location>
        <begin position="69"/>
        <end position="90"/>
    </location>
</feature>
<keyword evidence="3" id="KW-1003">Cell membrane</keyword>
<name>A0A1H9A0H6_9LACT</name>
<feature type="domain" description="Mechanosensitive ion channel MscS" evidence="8">
    <location>
        <begin position="120"/>
        <end position="186"/>
    </location>
</feature>
<dbReference type="InterPro" id="IPR006685">
    <property type="entry name" value="MscS_channel_2nd"/>
</dbReference>
<dbReference type="Pfam" id="PF21088">
    <property type="entry name" value="MS_channel_1st"/>
    <property type="match status" value="1"/>
</dbReference>
<dbReference type="AlphaFoldDB" id="A0A1H9A0H6"/>
<evidence type="ECO:0000259" key="9">
    <source>
        <dbReference type="Pfam" id="PF21088"/>
    </source>
</evidence>
<feature type="transmembrane region" description="Helical" evidence="7">
    <location>
        <begin position="96"/>
        <end position="118"/>
    </location>
</feature>
<dbReference type="SUPFAM" id="SSF82861">
    <property type="entry name" value="Mechanosensitive channel protein MscS (YggB), transmembrane region"/>
    <property type="match status" value="1"/>
</dbReference>
<gene>
    <name evidence="10" type="ORF">SAMN04488558_101386</name>
</gene>
<dbReference type="SUPFAM" id="SSF50182">
    <property type="entry name" value="Sm-like ribonucleoproteins"/>
    <property type="match status" value="1"/>
</dbReference>
<dbReference type="InterPro" id="IPR049142">
    <property type="entry name" value="MS_channel_1st"/>
</dbReference>
<evidence type="ECO:0000256" key="4">
    <source>
        <dbReference type="ARBA" id="ARBA00022692"/>
    </source>
</evidence>
<dbReference type="PANTHER" id="PTHR30460">
    <property type="entry name" value="MODERATE CONDUCTANCE MECHANOSENSITIVE CHANNEL YBIO"/>
    <property type="match status" value="1"/>
</dbReference>
<evidence type="ECO:0000256" key="6">
    <source>
        <dbReference type="ARBA" id="ARBA00023136"/>
    </source>
</evidence>
<sequence>MENLGLKINLNKLFPQLNEATINLLYVIGSFLVASLLAFLASKLIRYLFQYRFQQHLYDKFKIHSVSRLKTVSALIENLLLYIIYFIYIYHILTLIGIPIGTLLAGAGIFGVAIGLGAKDLITDIINGFFIIFEGQFEVGNLVQIYNLSITGTILSTGLRTTKIRSISGEVFYIPNSDISIINNMSQLNRQIIIEIPLHPENNLHLFEENLKATSKILEENYKDLIVQSAKHVGLVKNKQNAFEYRIFISVKNEYYYELLSIFYQTYIENLQAADFKIITQPAVLPLN</sequence>
<dbReference type="PANTHER" id="PTHR30460:SF1">
    <property type="entry name" value="MECHANOSENSITIVE ION CHANNEL"/>
    <property type="match status" value="1"/>
</dbReference>
<evidence type="ECO:0000313" key="10">
    <source>
        <dbReference type="EMBL" id="SEP70179.1"/>
    </source>
</evidence>
<accession>A0A1H9A0H6</accession>
<dbReference type="Gene3D" id="2.30.30.60">
    <property type="match status" value="1"/>
</dbReference>
<evidence type="ECO:0000256" key="3">
    <source>
        <dbReference type="ARBA" id="ARBA00022475"/>
    </source>
</evidence>
<evidence type="ECO:0000259" key="8">
    <source>
        <dbReference type="Pfam" id="PF00924"/>
    </source>
</evidence>
<dbReference type="InterPro" id="IPR045276">
    <property type="entry name" value="YbiO_bact"/>
</dbReference>
<evidence type="ECO:0000256" key="2">
    <source>
        <dbReference type="ARBA" id="ARBA00008017"/>
    </source>
</evidence>
<evidence type="ECO:0000256" key="5">
    <source>
        <dbReference type="ARBA" id="ARBA00022989"/>
    </source>
</evidence>
<keyword evidence="11" id="KW-1185">Reference proteome</keyword>
<evidence type="ECO:0000256" key="7">
    <source>
        <dbReference type="SAM" id="Phobius"/>
    </source>
</evidence>
<dbReference type="Proteomes" id="UP000198833">
    <property type="component" value="Unassembled WGS sequence"/>
</dbReference>
<dbReference type="RefSeq" id="WP_159428814.1">
    <property type="nucleotide sequence ID" value="NZ_FOEN01000001.1"/>
</dbReference>
<keyword evidence="5 7" id="KW-1133">Transmembrane helix</keyword>
<evidence type="ECO:0000256" key="1">
    <source>
        <dbReference type="ARBA" id="ARBA00004651"/>
    </source>
</evidence>
<feature type="domain" description="Mechanosensitive ion channel transmembrane helices 2/3" evidence="9">
    <location>
        <begin position="78"/>
        <end position="119"/>
    </location>
</feature>
<dbReference type="OrthoDB" id="9809206at2"/>
<dbReference type="Pfam" id="PF00924">
    <property type="entry name" value="MS_channel_2nd"/>
    <property type="match status" value="1"/>
</dbReference>
<feature type="transmembrane region" description="Helical" evidence="7">
    <location>
        <begin position="24"/>
        <end position="49"/>
    </location>
</feature>
<proteinExistence type="inferred from homology"/>
<dbReference type="GO" id="GO:0005886">
    <property type="term" value="C:plasma membrane"/>
    <property type="evidence" value="ECO:0007669"/>
    <property type="project" value="UniProtKB-SubCell"/>
</dbReference>
<dbReference type="Gene3D" id="1.10.287.1260">
    <property type="match status" value="1"/>
</dbReference>
<dbReference type="GO" id="GO:0008381">
    <property type="term" value="F:mechanosensitive monoatomic ion channel activity"/>
    <property type="evidence" value="ECO:0007669"/>
    <property type="project" value="InterPro"/>
</dbReference>
<comment type="subcellular location">
    <subcellularLocation>
        <location evidence="1">Cell membrane</location>
        <topology evidence="1">Multi-pass membrane protein</topology>
    </subcellularLocation>
</comment>
<dbReference type="STRING" id="89093.SAMN04488558_101386"/>
<dbReference type="InterPro" id="IPR011014">
    <property type="entry name" value="MscS_channel_TM-2"/>
</dbReference>
<protein>
    <submittedName>
        <fullName evidence="10">Small conductance mechanosensitive channel</fullName>
    </submittedName>
</protein>
<organism evidence="10 11">
    <name type="scientific">Ignavigranum ruoffiae</name>
    <dbReference type="NCBI Taxonomy" id="89093"/>
    <lineage>
        <taxon>Bacteria</taxon>
        <taxon>Bacillati</taxon>
        <taxon>Bacillota</taxon>
        <taxon>Bacilli</taxon>
        <taxon>Lactobacillales</taxon>
        <taxon>Aerococcaceae</taxon>
        <taxon>Ignavigranum</taxon>
    </lineage>
</organism>
<keyword evidence="4 7" id="KW-0812">Transmembrane</keyword>
<dbReference type="InterPro" id="IPR023408">
    <property type="entry name" value="MscS_beta-dom_sf"/>
</dbReference>
<reference evidence="10 11" key="1">
    <citation type="submission" date="2016-10" db="EMBL/GenBank/DDBJ databases">
        <authorList>
            <person name="de Groot N.N."/>
        </authorList>
    </citation>
    <scope>NUCLEOTIDE SEQUENCE [LARGE SCALE GENOMIC DNA]</scope>
    <source>
        <strain evidence="10 11">DSM 15695</strain>
    </source>
</reference>
<keyword evidence="6 7" id="KW-0472">Membrane</keyword>
<dbReference type="EMBL" id="FOEN01000001">
    <property type="protein sequence ID" value="SEP70179.1"/>
    <property type="molecule type" value="Genomic_DNA"/>
</dbReference>
<dbReference type="InterPro" id="IPR010920">
    <property type="entry name" value="LSM_dom_sf"/>
</dbReference>
<evidence type="ECO:0000313" key="11">
    <source>
        <dbReference type="Proteomes" id="UP000198833"/>
    </source>
</evidence>
<comment type="similarity">
    <text evidence="2">Belongs to the MscS (TC 1.A.23) family.</text>
</comment>